<proteinExistence type="predicted"/>
<evidence type="ECO:0000313" key="1">
    <source>
        <dbReference type="EMBL" id="MBX51459.1"/>
    </source>
</evidence>
<reference evidence="1" key="1">
    <citation type="submission" date="2018-02" db="EMBL/GenBank/DDBJ databases">
        <title>Rhizophora mucronata_Transcriptome.</title>
        <authorList>
            <person name="Meera S.P."/>
            <person name="Sreeshan A."/>
            <person name="Augustine A."/>
        </authorList>
    </citation>
    <scope>NUCLEOTIDE SEQUENCE</scope>
    <source>
        <tissue evidence="1">Leaf</tissue>
    </source>
</reference>
<dbReference type="EMBL" id="GGEC01070975">
    <property type="protein sequence ID" value="MBX51459.1"/>
    <property type="molecule type" value="Transcribed_RNA"/>
</dbReference>
<organism evidence="1">
    <name type="scientific">Rhizophora mucronata</name>
    <name type="common">Asiatic mangrove</name>
    <dbReference type="NCBI Taxonomy" id="61149"/>
    <lineage>
        <taxon>Eukaryota</taxon>
        <taxon>Viridiplantae</taxon>
        <taxon>Streptophyta</taxon>
        <taxon>Embryophyta</taxon>
        <taxon>Tracheophyta</taxon>
        <taxon>Spermatophyta</taxon>
        <taxon>Magnoliopsida</taxon>
        <taxon>eudicotyledons</taxon>
        <taxon>Gunneridae</taxon>
        <taxon>Pentapetalae</taxon>
        <taxon>rosids</taxon>
        <taxon>fabids</taxon>
        <taxon>Malpighiales</taxon>
        <taxon>Rhizophoraceae</taxon>
        <taxon>Rhizophora</taxon>
    </lineage>
</organism>
<sequence>MTCVSQRRFSEAKCGKVKERWKPNL</sequence>
<protein>
    <submittedName>
        <fullName evidence="1">Uncharacterized protein</fullName>
    </submittedName>
</protein>
<accession>A0A2P2P9R6</accession>
<dbReference type="AlphaFoldDB" id="A0A2P2P9R6"/>
<name>A0A2P2P9R6_RHIMU</name>